<dbReference type="InterPro" id="IPR014710">
    <property type="entry name" value="RmlC-like_jellyroll"/>
</dbReference>
<dbReference type="RefSeq" id="WP_073326373.1">
    <property type="nucleotide sequence ID" value="NZ_FQYO01000001.1"/>
</dbReference>
<evidence type="ECO:0000313" key="2">
    <source>
        <dbReference type="EMBL" id="SHI41098.1"/>
    </source>
</evidence>
<sequence>MDHHPATSRPVTDGAPETFTGRVRIAPVIEAPEPSQLRSYLVTFAAGARTHWHTHPLGQAIHVLSGEGRAQRDGGEILTLHPGDTVWFAPDERHWHGAGPDGEMTHIAMQEALDGKAVDWSDPVEEAHYAGTGRAVPG</sequence>
<dbReference type="AlphaFoldDB" id="A0A1M6AXP9"/>
<dbReference type="OrthoDB" id="7507676at2"/>
<name>A0A1M6AXP9_9RHOB</name>
<organism evidence="2 3">
    <name type="scientific">Wenxinia saemankumensis</name>
    <dbReference type="NCBI Taxonomy" id="1447782"/>
    <lineage>
        <taxon>Bacteria</taxon>
        <taxon>Pseudomonadati</taxon>
        <taxon>Pseudomonadota</taxon>
        <taxon>Alphaproteobacteria</taxon>
        <taxon>Rhodobacterales</taxon>
        <taxon>Roseobacteraceae</taxon>
        <taxon>Wenxinia</taxon>
    </lineage>
</organism>
<dbReference type="InterPro" id="IPR047263">
    <property type="entry name" value="HNL-like_cupin"/>
</dbReference>
<dbReference type="STRING" id="1447782.SAMN05444417_0673"/>
<dbReference type="InterPro" id="IPR011051">
    <property type="entry name" value="RmlC_Cupin_sf"/>
</dbReference>
<dbReference type="Pfam" id="PF07883">
    <property type="entry name" value="Cupin_2"/>
    <property type="match status" value="1"/>
</dbReference>
<proteinExistence type="predicted"/>
<dbReference type="SUPFAM" id="SSF51182">
    <property type="entry name" value="RmlC-like cupins"/>
    <property type="match status" value="1"/>
</dbReference>
<keyword evidence="3" id="KW-1185">Reference proteome</keyword>
<accession>A0A1M6AXP9</accession>
<dbReference type="EMBL" id="FQYO01000001">
    <property type="protein sequence ID" value="SHI41098.1"/>
    <property type="molecule type" value="Genomic_DNA"/>
</dbReference>
<reference evidence="2 3" key="1">
    <citation type="submission" date="2016-11" db="EMBL/GenBank/DDBJ databases">
        <authorList>
            <person name="Jaros S."/>
            <person name="Januszkiewicz K."/>
            <person name="Wedrychowicz H."/>
        </authorList>
    </citation>
    <scope>NUCLEOTIDE SEQUENCE [LARGE SCALE GENOMIC DNA]</scope>
    <source>
        <strain evidence="2 3">DSM 100565</strain>
    </source>
</reference>
<evidence type="ECO:0000313" key="3">
    <source>
        <dbReference type="Proteomes" id="UP000184292"/>
    </source>
</evidence>
<gene>
    <name evidence="2" type="ORF">SAMN05444417_0673</name>
</gene>
<dbReference type="Proteomes" id="UP000184292">
    <property type="component" value="Unassembled WGS sequence"/>
</dbReference>
<dbReference type="Gene3D" id="2.60.120.10">
    <property type="entry name" value="Jelly Rolls"/>
    <property type="match status" value="1"/>
</dbReference>
<evidence type="ECO:0000259" key="1">
    <source>
        <dbReference type="Pfam" id="PF07883"/>
    </source>
</evidence>
<dbReference type="CDD" id="cd02233">
    <property type="entry name" value="cupin_HNL-like"/>
    <property type="match status" value="1"/>
</dbReference>
<dbReference type="PANTHER" id="PTHR43698:SF1">
    <property type="entry name" value="BLL4564 PROTEIN"/>
    <property type="match status" value="1"/>
</dbReference>
<dbReference type="InterPro" id="IPR013096">
    <property type="entry name" value="Cupin_2"/>
</dbReference>
<feature type="domain" description="Cupin type-2" evidence="1">
    <location>
        <begin position="41"/>
        <end position="99"/>
    </location>
</feature>
<protein>
    <submittedName>
        <fullName evidence="2">Cupin domain protein</fullName>
    </submittedName>
</protein>
<dbReference type="PANTHER" id="PTHR43698">
    <property type="entry name" value="RIBD C-TERMINAL DOMAIN CONTAINING PROTEIN"/>
    <property type="match status" value="1"/>
</dbReference>